<gene>
    <name evidence="2" type="ordered locus">P9303_07191</name>
</gene>
<organism evidence="2 3">
    <name type="scientific">Prochlorococcus marinus (strain MIT 9303)</name>
    <dbReference type="NCBI Taxonomy" id="59922"/>
    <lineage>
        <taxon>Bacteria</taxon>
        <taxon>Bacillati</taxon>
        <taxon>Cyanobacteriota</taxon>
        <taxon>Cyanophyceae</taxon>
        <taxon>Synechococcales</taxon>
        <taxon>Prochlorococcaceae</taxon>
        <taxon>Prochlorococcus</taxon>
    </lineage>
</organism>
<keyword evidence="1" id="KW-0472">Membrane</keyword>
<keyword evidence="1" id="KW-1133">Transmembrane helix</keyword>
<evidence type="ECO:0000256" key="1">
    <source>
        <dbReference type="SAM" id="Phobius"/>
    </source>
</evidence>
<dbReference type="Proteomes" id="UP000002274">
    <property type="component" value="Chromosome"/>
</dbReference>
<accession>A2C7L0</accession>
<dbReference type="RefSeq" id="WP_011825385.1">
    <property type="nucleotide sequence ID" value="NC_008820.1"/>
</dbReference>
<protein>
    <submittedName>
        <fullName evidence="2">Possible Paralytic/GBP/PSP peptide</fullName>
    </submittedName>
</protein>
<dbReference type="EMBL" id="CP000554">
    <property type="protein sequence ID" value="ABM77470.1"/>
    <property type="molecule type" value="Genomic_DNA"/>
</dbReference>
<evidence type="ECO:0000313" key="3">
    <source>
        <dbReference type="Proteomes" id="UP000002274"/>
    </source>
</evidence>
<reference evidence="2 3" key="1">
    <citation type="journal article" date="2007" name="PLoS Genet.">
        <title>Patterns and implications of gene gain and loss in the evolution of Prochlorococcus.</title>
        <authorList>
            <person name="Kettler G.C."/>
            <person name="Martiny A.C."/>
            <person name="Huang K."/>
            <person name="Zucker J."/>
            <person name="Coleman M.L."/>
            <person name="Rodrigue S."/>
            <person name="Chen F."/>
            <person name="Lapidus A."/>
            <person name="Ferriera S."/>
            <person name="Johnson J."/>
            <person name="Steglich C."/>
            <person name="Church G.M."/>
            <person name="Richardson P."/>
            <person name="Chisholm S.W."/>
        </authorList>
    </citation>
    <scope>NUCLEOTIDE SEQUENCE [LARGE SCALE GENOMIC DNA]</scope>
    <source>
        <strain evidence="2 3">MIT 9303</strain>
    </source>
</reference>
<dbReference type="BioCyc" id="PMAR59922:G1G80-659-MONOMER"/>
<keyword evidence="1" id="KW-0812">Transmembrane</keyword>
<name>A2C7L0_PROM3</name>
<dbReference type="AlphaFoldDB" id="A2C7L0"/>
<dbReference type="KEGG" id="pmf:P9303_07191"/>
<feature type="transmembrane region" description="Helical" evidence="1">
    <location>
        <begin position="6"/>
        <end position="26"/>
    </location>
</feature>
<dbReference type="HOGENOM" id="CLU_1693924_0_0_3"/>
<evidence type="ECO:0000313" key="2">
    <source>
        <dbReference type="EMBL" id="ABM77470.1"/>
    </source>
</evidence>
<proteinExistence type="predicted"/>
<sequence length="155" mass="16000">MKGVNGILAALGVMLLVFIVITMGIIPGGNVITKQVADSQLDARGVAIDQLKNNQVAINPTATNPTATNPAATNPLAIQRVQANSVASQQVPNDQVSTDETAVEQSGSKCAPGWVETGDGILCVPGLFKMLDVADTGGPGEKNCWDGGMVLNCRE</sequence>